<feature type="transmembrane region" description="Helical" evidence="9">
    <location>
        <begin position="811"/>
        <end position="833"/>
    </location>
</feature>
<evidence type="ECO:0000256" key="2">
    <source>
        <dbReference type="ARBA" id="ARBA00008338"/>
    </source>
</evidence>
<proteinExistence type="inferred from homology"/>
<dbReference type="PANTHER" id="PTHR30294">
    <property type="entry name" value="MEMBRANE COMPONENT OF ABC TRANSPORTER YHHJ-RELATED"/>
    <property type="match status" value="1"/>
</dbReference>
<comment type="similarity">
    <text evidence="2">Belongs to the EsaA family.</text>
</comment>
<dbReference type="Pfam" id="PF12698">
    <property type="entry name" value="ABC2_membrane_3"/>
    <property type="match status" value="1"/>
</dbReference>
<evidence type="ECO:0000256" key="8">
    <source>
        <dbReference type="SAM" id="MobiDB-lite"/>
    </source>
</evidence>
<dbReference type="EMBL" id="FTPL01000001">
    <property type="protein sequence ID" value="SIT70685.1"/>
    <property type="molecule type" value="Genomic_DNA"/>
</dbReference>
<gene>
    <name evidence="11" type="ORF">SAMN05428946_0637</name>
</gene>
<keyword evidence="3" id="KW-1003">Cell membrane</keyword>
<keyword evidence="12" id="KW-1185">Reference proteome</keyword>
<dbReference type="OrthoDB" id="4974788at2"/>
<dbReference type="RefSeq" id="WP_076756897.1">
    <property type="nucleotide sequence ID" value="NZ_FTPL01000001.1"/>
</dbReference>
<evidence type="ECO:0000313" key="12">
    <source>
        <dbReference type="Proteomes" id="UP000187550"/>
    </source>
</evidence>
<evidence type="ECO:0000256" key="5">
    <source>
        <dbReference type="ARBA" id="ARBA00022989"/>
    </source>
</evidence>
<keyword evidence="4 9" id="KW-0812">Transmembrane</keyword>
<protein>
    <submittedName>
        <fullName evidence="11">Type VII secretion protein EsaA, N-terminal domain-containing protein</fullName>
    </submittedName>
</protein>
<sequence length="951" mass="104334">MNKNIKKTAGLIAGIVAIIALPVLFFGMMSGNFMALAQPSERKIAVVNEDLGSVRDDEKVEMGREVVSILSEDSPYKWEVTGRGAAESGLKSDRYDAVLYVPSDFSESILSYDEKNPEKAEFTFSVQQQKSGTSKEKVLKEIERATDRVNTKVATLYWSYVAAEMDHVKKEFNTILEKESEFLDSMVGYYEPGSSSLADQLQRQREQMEQIQETVKSAGDDSHAARIDSVESFTKELSDFTIHVEQYKAFQLAQRGVLEELQGGNIAQIQTAAAKQAEQFQETLSSLKANNEQLAAELEKVNNQIESNKEKFNELEQLRLKRAEQQADEILAAQGTAIDRYNDSVIGNLMQRIRKGAGSQIPDAPLPEGQPDEEELLAAKEKLEQRAEESENMEPPSFEEEQTGIRELETSIAGMREQLAAEQPESPLLAELDGAAEKLAGLAADLEEKTSSLMPGDYAEAAKTAAELYGELYGAYSDLSDAYSTAQHTLEEYPADTVAIVREIEEKEAGLLQHPALPPKMKKEMQELFDKAPAGEDLSTLLAYHAALEQMAFALGQQHKEEGALKDEVLKDEIIKTLTKGIAALKEEELSGWKQVSGDIPETGVRVEELNSSFAAIMAGYKESVGMQHASLLEDLYALDEQANTMLAQIQDPASRISGGEPVADMGAGQVVSGQAEIGSQLIALSNTMNAVAGRQDTITGYARDLQDKANGFEKTTNVFSDRWRRNLEAIDAFNNDIQGFLDNTYVDGQENGYVFDHFINPLQAKGEAVAGEELKKVPPVILYVIMLISSLSIGFFSHKLRDGSPLLRTGFLGLLSLITGLIISLYSVNMYALNDQRAVEWTIFTILVIVAGAALLSTALDANETAGWIAAIVLMCLYIAPLLILGVPEANVPDILSPVYTSIKYDPDTLFDTGAAIAGIAAVLMLISAWLVKRWEKNGETPAQEDSYEV</sequence>
<evidence type="ECO:0000313" key="11">
    <source>
        <dbReference type="EMBL" id="SIT70685.1"/>
    </source>
</evidence>
<evidence type="ECO:0000256" key="6">
    <source>
        <dbReference type="ARBA" id="ARBA00023136"/>
    </source>
</evidence>
<evidence type="ECO:0000256" key="9">
    <source>
        <dbReference type="SAM" id="Phobius"/>
    </source>
</evidence>
<dbReference type="Proteomes" id="UP000187550">
    <property type="component" value="Unassembled WGS sequence"/>
</dbReference>
<organism evidence="11 12">
    <name type="scientific">Edaphobacillus lindanitolerans</name>
    <dbReference type="NCBI Taxonomy" id="550447"/>
    <lineage>
        <taxon>Bacteria</taxon>
        <taxon>Bacillati</taxon>
        <taxon>Bacillota</taxon>
        <taxon>Bacilli</taxon>
        <taxon>Bacillales</taxon>
        <taxon>Bacillaceae</taxon>
        <taxon>Edaphobacillus</taxon>
    </lineage>
</organism>
<feature type="transmembrane region" description="Helical" evidence="9">
    <location>
        <begin position="869"/>
        <end position="888"/>
    </location>
</feature>
<feature type="region of interest" description="Disordered" evidence="8">
    <location>
        <begin position="384"/>
        <end position="403"/>
    </location>
</feature>
<dbReference type="STRING" id="550447.SAMN05428946_0637"/>
<keyword evidence="7" id="KW-0175">Coiled coil</keyword>
<feature type="transmembrane region" description="Helical" evidence="9">
    <location>
        <begin position="839"/>
        <end position="857"/>
    </location>
</feature>
<keyword evidence="6 9" id="KW-0472">Membrane</keyword>
<dbReference type="NCBIfam" id="TIGR03929">
    <property type="entry name" value="T7_esaA_Nterm"/>
    <property type="match status" value="1"/>
</dbReference>
<comment type="subcellular location">
    <subcellularLocation>
        <location evidence="1">Cell membrane</location>
        <topology evidence="1">Multi-pass membrane protein</topology>
    </subcellularLocation>
</comment>
<dbReference type="GO" id="GO:0140359">
    <property type="term" value="F:ABC-type transporter activity"/>
    <property type="evidence" value="ECO:0007669"/>
    <property type="project" value="InterPro"/>
</dbReference>
<evidence type="ECO:0000256" key="1">
    <source>
        <dbReference type="ARBA" id="ARBA00004651"/>
    </source>
</evidence>
<dbReference type="GO" id="GO:0005886">
    <property type="term" value="C:plasma membrane"/>
    <property type="evidence" value="ECO:0007669"/>
    <property type="project" value="UniProtKB-SubCell"/>
</dbReference>
<feature type="coiled-coil region" evidence="7">
    <location>
        <begin position="277"/>
        <end position="333"/>
    </location>
</feature>
<feature type="domain" description="ABC-2 type transporter transmembrane" evidence="10">
    <location>
        <begin position="15"/>
        <end position="142"/>
    </location>
</feature>
<reference evidence="12" key="1">
    <citation type="submission" date="2017-01" db="EMBL/GenBank/DDBJ databases">
        <authorList>
            <person name="Varghese N."/>
            <person name="Submissions S."/>
        </authorList>
    </citation>
    <scope>NUCLEOTIDE SEQUENCE [LARGE SCALE GENOMIC DNA]</scope>
    <source>
        <strain evidence="12">MNA4</strain>
    </source>
</reference>
<dbReference type="Gene3D" id="3.40.1710.10">
    <property type="entry name" value="abc type-2 transporter like domain"/>
    <property type="match status" value="1"/>
</dbReference>
<feature type="coiled-coil region" evidence="7">
    <location>
        <begin position="194"/>
        <end position="221"/>
    </location>
</feature>
<dbReference type="InterPro" id="IPR051449">
    <property type="entry name" value="ABC-2_transporter_component"/>
</dbReference>
<name>A0A1U7PKC7_9BACI</name>
<evidence type="ECO:0000256" key="4">
    <source>
        <dbReference type="ARBA" id="ARBA00022692"/>
    </source>
</evidence>
<dbReference type="InterPro" id="IPR013525">
    <property type="entry name" value="ABC2_TM"/>
</dbReference>
<keyword evidence="5 9" id="KW-1133">Transmembrane helix</keyword>
<accession>A0A1U7PKC7</accession>
<dbReference type="AlphaFoldDB" id="A0A1U7PKC7"/>
<dbReference type="InterPro" id="IPR023838">
    <property type="entry name" value="T7SS_EsaA"/>
</dbReference>
<dbReference type="PANTHER" id="PTHR30294:SF29">
    <property type="entry name" value="MULTIDRUG ABC TRANSPORTER PERMEASE YBHS-RELATED"/>
    <property type="match status" value="1"/>
</dbReference>
<evidence type="ECO:0000256" key="3">
    <source>
        <dbReference type="ARBA" id="ARBA00022475"/>
    </source>
</evidence>
<evidence type="ECO:0000259" key="10">
    <source>
        <dbReference type="Pfam" id="PF12698"/>
    </source>
</evidence>
<feature type="transmembrane region" description="Helical" evidence="9">
    <location>
        <begin position="915"/>
        <end position="933"/>
    </location>
</feature>
<feature type="transmembrane region" description="Helical" evidence="9">
    <location>
        <begin position="781"/>
        <end position="799"/>
    </location>
</feature>
<evidence type="ECO:0000256" key="7">
    <source>
        <dbReference type="SAM" id="Coils"/>
    </source>
</evidence>